<dbReference type="Pfam" id="PF18902">
    <property type="entry name" value="DUF5658"/>
    <property type="match status" value="1"/>
</dbReference>
<sequence>MIDRRRQRERRQPGWRTFWYALIRGRRRGPRRAAEQNRPHYVDYYEDHWLLLWSLGIVAACALDAILTLLILARGGIEINPLMRLLLELGTYSFFYVKYLGTSLAVIFILLHHRHRLLHRPVASFLPLLFGAYALLIGYEWWLLSA</sequence>
<feature type="transmembrane region" description="Helical" evidence="1">
    <location>
        <begin position="123"/>
        <end position="144"/>
    </location>
</feature>
<feature type="transmembrane region" description="Helical" evidence="1">
    <location>
        <begin position="50"/>
        <end position="73"/>
    </location>
</feature>
<dbReference type="InterPro" id="IPR043717">
    <property type="entry name" value="DUF5658"/>
</dbReference>
<feature type="transmembrane region" description="Helical" evidence="1">
    <location>
        <begin position="93"/>
        <end position="111"/>
    </location>
</feature>
<keyword evidence="1" id="KW-1133">Transmembrane helix</keyword>
<keyword evidence="1" id="KW-0472">Membrane</keyword>
<dbReference type="AlphaFoldDB" id="A0AAU9CSF1"/>
<protein>
    <recommendedName>
        <fullName evidence="2">DUF5658 domain-containing protein</fullName>
    </recommendedName>
</protein>
<dbReference type="EMBL" id="AP024714">
    <property type="protein sequence ID" value="BCX82422.1"/>
    <property type="molecule type" value="Genomic_DNA"/>
</dbReference>
<evidence type="ECO:0000313" key="4">
    <source>
        <dbReference type="Proteomes" id="UP001321825"/>
    </source>
</evidence>
<keyword evidence="4" id="KW-1185">Reference proteome</keyword>
<accession>A0AAU9CSF1</accession>
<evidence type="ECO:0000259" key="2">
    <source>
        <dbReference type="Pfam" id="PF18902"/>
    </source>
</evidence>
<name>A0AAU9CSF1_9GAMM</name>
<evidence type="ECO:0000256" key="1">
    <source>
        <dbReference type="SAM" id="Phobius"/>
    </source>
</evidence>
<feature type="domain" description="DUF5658" evidence="2">
    <location>
        <begin position="57"/>
        <end position="144"/>
    </location>
</feature>
<evidence type="ECO:0000313" key="3">
    <source>
        <dbReference type="EMBL" id="BCX82422.1"/>
    </source>
</evidence>
<gene>
    <name evidence="3" type="ORF">MIT9_P2008</name>
</gene>
<dbReference type="Proteomes" id="UP001321825">
    <property type="component" value="Chromosome"/>
</dbReference>
<keyword evidence="1" id="KW-0812">Transmembrane</keyword>
<dbReference type="RefSeq" id="WP_317704825.1">
    <property type="nucleotide sequence ID" value="NZ_AP024714.1"/>
</dbReference>
<organism evidence="3 4">
    <name type="scientific">Methylomarinovum caldicuralii</name>
    <dbReference type="NCBI Taxonomy" id="438856"/>
    <lineage>
        <taxon>Bacteria</taxon>
        <taxon>Pseudomonadati</taxon>
        <taxon>Pseudomonadota</taxon>
        <taxon>Gammaproteobacteria</taxon>
        <taxon>Methylococcales</taxon>
        <taxon>Methylothermaceae</taxon>
        <taxon>Methylomarinovum</taxon>
    </lineage>
</organism>
<dbReference type="KEGG" id="mcau:MIT9_P2008"/>
<reference evidence="4" key="1">
    <citation type="journal article" date="2024" name="Int. J. Syst. Evol. Microbiol.">
        <title>Methylomarinovum tepidoasis sp. nov., a moderately thermophilic methanotroph of the family Methylothermaceae isolated from a deep-sea hydrothermal field.</title>
        <authorList>
            <person name="Hirayama H."/>
            <person name="Takaki Y."/>
            <person name="Abe M."/>
            <person name="Miyazaki M."/>
            <person name="Uematsu K."/>
            <person name="Matsui Y."/>
            <person name="Takai K."/>
        </authorList>
    </citation>
    <scope>NUCLEOTIDE SEQUENCE [LARGE SCALE GENOMIC DNA]</scope>
    <source>
        <strain evidence="4">IT-9</strain>
    </source>
</reference>
<proteinExistence type="predicted"/>